<name>A0A401SXT9_CHIPU</name>
<evidence type="ECO:0000313" key="1">
    <source>
        <dbReference type="EMBL" id="GCC35200.1"/>
    </source>
</evidence>
<dbReference type="AlphaFoldDB" id="A0A401SXT9"/>
<organism evidence="1 2">
    <name type="scientific">Chiloscyllium punctatum</name>
    <name type="common">Brownbanded bambooshark</name>
    <name type="synonym">Hemiscyllium punctatum</name>
    <dbReference type="NCBI Taxonomy" id="137246"/>
    <lineage>
        <taxon>Eukaryota</taxon>
        <taxon>Metazoa</taxon>
        <taxon>Chordata</taxon>
        <taxon>Craniata</taxon>
        <taxon>Vertebrata</taxon>
        <taxon>Chondrichthyes</taxon>
        <taxon>Elasmobranchii</taxon>
        <taxon>Galeomorphii</taxon>
        <taxon>Galeoidea</taxon>
        <taxon>Orectolobiformes</taxon>
        <taxon>Hemiscylliidae</taxon>
        <taxon>Chiloscyllium</taxon>
    </lineage>
</organism>
<reference evidence="1 2" key="1">
    <citation type="journal article" date="2018" name="Nat. Ecol. Evol.">
        <title>Shark genomes provide insights into elasmobranch evolution and the origin of vertebrates.</title>
        <authorList>
            <person name="Hara Y"/>
            <person name="Yamaguchi K"/>
            <person name="Onimaru K"/>
            <person name="Kadota M"/>
            <person name="Koyanagi M"/>
            <person name="Keeley SD"/>
            <person name="Tatsumi K"/>
            <person name="Tanaka K"/>
            <person name="Motone F"/>
            <person name="Kageyama Y"/>
            <person name="Nozu R"/>
            <person name="Adachi N"/>
            <person name="Nishimura O"/>
            <person name="Nakagawa R"/>
            <person name="Tanegashima C"/>
            <person name="Kiyatake I"/>
            <person name="Matsumoto R"/>
            <person name="Murakumo K"/>
            <person name="Nishida K"/>
            <person name="Terakita A"/>
            <person name="Kuratani S"/>
            <person name="Sato K"/>
            <person name="Hyodo S Kuraku.S."/>
        </authorList>
    </citation>
    <scope>NUCLEOTIDE SEQUENCE [LARGE SCALE GENOMIC DNA]</scope>
</reference>
<keyword evidence="2" id="KW-1185">Reference proteome</keyword>
<proteinExistence type="predicted"/>
<sequence length="72" mass="8034">MRSVCGIAFALSSGSYSHIVCQLRSTQTESVAGSDFNSRDAPRARWTGNDAKPRRSAIRLLPVRHIEFERGR</sequence>
<accession>A0A401SXT9</accession>
<comment type="caution">
    <text evidence="1">The sequence shown here is derived from an EMBL/GenBank/DDBJ whole genome shotgun (WGS) entry which is preliminary data.</text>
</comment>
<dbReference type="EMBL" id="BEZZ01000673">
    <property type="protein sequence ID" value="GCC35200.1"/>
    <property type="molecule type" value="Genomic_DNA"/>
</dbReference>
<dbReference type="Proteomes" id="UP000287033">
    <property type="component" value="Unassembled WGS sequence"/>
</dbReference>
<gene>
    <name evidence="1" type="ORF">chiPu_0013683</name>
</gene>
<protein>
    <submittedName>
        <fullName evidence="1">Uncharacterized protein</fullName>
    </submittedName>
</protein>
<evidence type="ECO:0000313" key="2">
    <source>
        <dbReference type="Proteomes" id="UP000287033"/>
    </source>
</evidence>